<dbReference type="InterPro" id="IPR042099">
    <property type="entry name" value="ANL_N_sf"/>
</dbReference>
<keyword evidence="2" id="KW-0597">Phosphoprotein</keyword>
<dbReference type="GO" id="GO:0005737">
    <property type="term" value="C:cytoplasm"/>
    <property type="evidence" value="ECO:0007669"/>
    <property type="project" value="TreeGrafter"/>
</dbReference>
<dbReference type="SMART" id="SM00823">
    <property type="entry name" value="PKS_PP"/>
    <property type="match status" value="1"/>
</dbReference>
<accession>A0A810N2B9</accession>
<dbReference type="Gene3D" id="3.40.50.12780">
    <property type="entry name" value="N-terminal domain of ligase-like"/>
    <property type="match status" value="1"/>
</dbReference>
<dbReference type="Proteomes" id="UP000680866">
    <property type="component" value="Chromosome"/>
</dbReference>
<sequence>MALLHVDGAYGTPAAGSTAPAGDPDAAGYVIYTSGSTGRPKGVAVSHRAVRNLSRWHADATGITPADRHAVVCGQSFDASVLEVWPALLAGASLAIADDHVRLDPAALARWYRTAGVTLTILPTALAEAVLALPAPLQPSLRHLLIGGDRLRTRPHPGVSYEVRNVYGPTEATVLATTAVVTDPTVDDGPISIGRPVDNVRLHVLDAAGRAVPVGARGELYIGGPGLALGYLHRPELTAERFVTGVPAAPGERLYRTGDLVRWTPAGDLEFLGRIDDQVKVRGYRVEPAEVTAVLLGLAEVADGVVTALRDRAGDAYLAAYVVPTGGGDPDRLAGRLADALARELPDHMVPRAWAFLSALPVNSNGKVDRATLPRPGVQAGPSGPAPAAVPASPAAPPPAAAPPVPAPTPPDDLEEAVRTLWCAELDRTPDQTPADASFFALGGHSITAMRLLGRLRETTGVEYPVLRFFRAPTIRAMAEHLREQRPAVNGRVRGTL</sequence>
<dbReference type="EMBL" id="AP023359">
    <property type="protein sequence ID" value="BCJ67497.1"/>
    <property type="molecule type" value="Genomic_DNA"/>
</dbReference>
<dbReference type="InterPro" id="IPR000873">
    <property type="entry name" value="AMP-dep_synth/lig_dom"/>
</dbReference>
<evidence type="ECO:0000256" key="2">
    <source>
        <dbReference type="ARBA" id="ARBA00022553"/>
    </source>
</evidence>
<evidence type="ECO:0000256" key="1">
    <source>
        <dbReference type="ARBA" id="ARBA00022450"/>
    </source>
</evidence>
<dbReference type="Gene3D" id="1.10.1200.10">
    <property type="entry name" value="ACP-like"/>
    <property type="match status" value="1"/>
</dbReference>
<evidence type="ECO:0000313" key="6">
    <source>
        <dbReference type="Proteomes" id="UP000680866"/>
    </source>
</evidence>
<dbReference type="InterPro" id="IPR020845">
    <property type="entry name" value="AMP-binding_CS"/>
</dbReference>
<gene>
    <name evidence="5" type="ORF">Prubr_45180</name>
</gene>
<evidence type="ECO:0000256" key="3">
    <source>
        <dbReference type="SAM" id="MobiDB-lite"/>
    </source>
</evidence>
<dbReference type="GO" id="GO:0031177">
    <property type="term" value="F:phosphopantetheine binding"/>
    <property type="evidence" value="ECO:0007669"/>
    <property type="project" value="InterPro"/>
</dbReference>
<dbReference type="PROSITE" id="PS00455">
    <property type="entry name" value="AMP_BINDING"/>
    <property type="match status" value="1"/>
</dbReference>
<dbReference type="Gene3D" id="3.30.300.30">
    <property type="match status" value="1"/>
</dbReference>
<evidence type="ECO:0000313" key="5">
    <source>
        <dbReference type="EMBL" id="BCJ67497.1"/>
    </source>
</evidence>
<reference evidence="5" key="1">
    <citation type="submission" date="2020-08" db="EMBL/GenBank/DDBJ databases">
        <title>Whole genome shotgun sequence of Polymorphospora rubra NBRC 101157.</title>
        <authorList>
            <person name="Komaki H."/>
            <person name="Tamura T."/>
        </authorList>
    </citation>
    <scope>NUCLEOTIDE SEQUENCE</scope>
    <source>
        <strain evidence="5">NBRC 101157</strain>
    </source>
</reference>
<dbReference type="InterPro" id="IPR006162">
    <property type="entry name" value="Ppantetheine_attach_site"/>
</dbReference>
<name>A0A810N2B9_9ACTN</name>
<feature type="compositionally biased region" description="Pro residues" evidence="3">
    <location>
        <begin position="394"/>
        <end position="411"/>
    </location>
</feature>
<feature type="compositionally biased region" description="Low complexity" evidence="3">
    <location>
        <begin position="380"/>
        <end position="393"/>
    </location>
</feature>
<dbReference type="GO" id="GO:0043041">
    <property type="term" value="P:amino acid activation for nonribosomal peptide biosynthetic process"/>
    <property type="evidence" value="ECO:0007669"/>
    <property type="project" value="TreeGrafter"/>
</dbReference>
<feature type="region of interest" description="Disordered" evidence="3">
    <location>
        <begin position="368"/>
        <end position="414"/>
    </location>
</feature>
<dbReference type="KEGG" id="pry:Prubr_45180"/>
<dbReference type="InterPro" id="IPR020806">
    <property type="entry name" value="PKS_PP-bd"/>
</dbReference>
<dbReference type="PANTHER" id="PTHR45527">
    <property type="entry name" value="NONRIBOSOMAL PEPTIDE SYNTHETASE"/>
    <property type="match status" value="1"/>
</dbReference>
<dbReference type="Pfam" id="PF00501">
    <property type="entry name" value="AMP-binding"/>
    <property type="match status" value="1"/>
</dbReference>
<dbReference type="Pfam" id="PF13193">
    <property type="entry name" value="AMP-binding_C"/>
    <property type="match status" value="1"/>
</dbReference>
<keyword evidence="6" id="KW-1185">Reference proteome</keyword>
<evidence type="ECO:0000259" key="4">
    <source>
        <dbReference type="PROSITE" id="PS50075"/>
    </source>
</evidence>
<dbReference type="SUPFAM" id="SSF47336">
    <property type="entry name" value="ACP-like"/>
    <property type="match status" value="1"/>
</dbReference>
<feature type="domain" description="Carrier" evidence="4">
    <location>
        <begin position="412"/>
        <end position="486"/>
    </location>
</feature>
<dbReference type="SUPFAM" id="SSF56801">
    <property type="entry name" value="Acetyl-CoA synthetase-like"/>
    <property type="match status" value="1"/>
</dbReference>
<dbReference type="PANTHER" id="PTHR45527:SF1">
    <property type="entry name" value="FATTY ACID SYNTHASE"/>
    <property type="match status" value="1"/>
</dbReference>
<organism evidence="5 6">
    <name type="scientific">Polymorphospora rubra</name>
    <dbReference type="NCBI Taxonomy" id="338584"/>
    <lineage>
        <taxon>Bacteria</taxon>
        <taxon>Bacillati</taxon>
        <taxon>Actinomycetota</taxon>
        <taxon>Actinomycetes</taxon>
        <taxon>Micromonosporales</taxon>
        <taxon>Micromonosporaceae</taxon>
        <taxon>Polymorphospora</taxon>
    </lineage>
</organism>
<dbReference type="InterPro" id="IPR009081">
    <property type="entry name" value="PP-bd_ACP"/>
</dbReference>
<dbReference type="InterPro" id="IPR045851">
    <property type="entry name" value="AMP-bd_C_sf"/>
</dbReference>
<proteinExistence type="predicted"/>
<dbReference type="Pfam" id="PF00550">
    <property type="entry name" value="PP-binding"/>
    <property type="match status" value="1"/>
</dbReference>
<keyword evidence="1" id="KW-0596">Phosphopantetheine</keyword>
<dbReference type="CDD" id="cd05930">
    <property type="entry name" value="A_NRPS"/>
    <property type="match status" value="1"/>
</dbReference>
<dbReference type="PROSITE" id="PS50075">
    <property type="entry name" value="CARRIER"/>
    <property type="match status" value="1"/>
</dbReference>
<dbReference type="PROSITE" id="PS00012">
    <property type="entry name" value="PHOSPHOPANTETHEINE"/>
    <property type="match status" value="1"/>
</dbReference>
<dbReference type="InterPro" id="IPR025110">
    <property type="entry name" value="AMP-bd_C"/>
</dbReference>
<protein>
    <recommendedName>
        <fullName evidence="4">Carrier domain-containing protein</fullName>
    </recommendedName>
</protein>
<dbReference type="FunFam" id="2.30.38.10:FF:000001">
    <property type="entry name" value="Non-ribosomal peptide synthetase PvdI"/>
    <property type="match status" value="1"/>
</dbReference>
<dbReference type="GO" id="GO:0044550">
    <property type="term" value="P:secondary metabolite biosynthetic process"/>
    <property type="evidence" value="ECO:0007669"/>
    <property type="project" value="TreeGrafter"/>
</dbReference>
<dbReference type="InterPro" id="IPR036736">
    <property type="entry name" value="ACP-like_sf"/>
</dbReference>
<dbReference type="AlphaFoldDB" id="A0A810N2B9"/>